<accession>A0A8J3NTS6</accession>
<dbReference type="Proteomes" id="UP000619293">
    <property type="component" value="Unassembled WGS sequence"/>
</dbReference>
<sequence length="210" mass="22843">MIVRAAQVSMLSEVTLGDTRAGHSRYDPAVLNIQRTYRRLEPLHLVFALVWGLGMLIPVLAHRSKGPGVVASLLALDAAGLIWVYLAAPAASIVVTSGQVIVRNPFRRHVVPRRLIEGVDTETALTPRLLVRNAPPIRLAALNLNLARGYQVNAGRHQRLGVGAMLEQVPVELNDGQVDRRVRYGHVLLAAVAVGVTLAAVRYLLSIEQL</sequence>
<proteinExistence type="predicted"/>
<feature type="transmembrane region" description="Helical" evidence="1">
    <location>
        <begin position="187"/>
        <end position="205"/>
    </location>
</feature>
<dbReference type="AlphaFoldDB" id="A0A8J3NTS6"/>
<dbReference type="EMBL" id="BONG01000023">
    <property type="protein sequence ID" value="GIF90485.1"/>
    <property type="molecule type" value="Genomic_DNA"/>
</dbReference>
<dbReference type="RefSeq" id="WP_191842558.1">
    <property type="nucleotide sequence ID" value="NZ_BAAALB010000024.1"/>
</dbReference>
<evidence type="ECO:0008006" key="4">
    <source>
        <dbReference type="Google" id="ProtNLM"/>
    </source>
</evidence>
<name>A0A8J3NTS6_9ACTN</name>
<reference evidence="2 3" key="1">
    <citation type="submission" date="2021-01" db="EMBL/GenBank/DDBJ databases">
        <title>Whole genome shotgun sequence of Catellatospora chokoriensis NBRC 107358.</title>
        <authorList>
            <person name="Komaki H."/>
            <person name="Tamura T."/>
        </authorList>
    </citation>
    <scope>NUCLEOTIDE SEQUENCE [LARGE SCALE GENOMIC DNA]</scope>
    <source>
        <strain evidence="2 3">NBRC 107358</strain>
    </source>
</reference>
<evidence type="ECO:0000256" key="1">
    <source>
        <dbReference type="SAM" id="Phobius"/>
    </source>
</evidence>
<keyword evidence="1" id="KW-0472">Membrane</keyword>
<feature type="transmembrane region" description="Helical" evidence="1">
    <location>
        <begin position="43"/>
        <end position="61"/>
    </location>
</feature>
<keyword evidence="1" id="KW-1133">Transmembrane helix</keyword>
<protein>
    <recommendedName>
        <fullName evidence="4">PH domain-containing protein</fullName>
    </recommendedName>
</protein>
<comment type="caution">
    <text evidence="2">The sequence shown here is derived from an EMBL/GenBank/DDBJ whole genome shotgun (WGS) entry which is preliminary data.</text>
</comment>
<evidence type="ECO:0000313" key="2">
    <source>
        <dbReference type="EMBL" id="GIF90485.1"/>
    </source>
</evidence>
<feature type="transmembrane region" description="Helical" evidence="1">
    <location>
        <begin position="81"/>
        <end position="102"/>
    </location>
</feature>
<evidence type="ECO:0000313" key="3">
    <source>
        <dbReference type="Proteomes" id="UP000619293"/>
    </source>
</evidence>
<keyword evidence="1" id="KW-0812">Transmembrane</keyword>
<keyword evidence="3" id="KW-1185">Reference proteome</keyword>
<organism evidence="2 3">
    <name type="scientific">Catellatospora chokoriensis</name>
    <dbReference type="NCBI Taxonomy" id="310353"/>
    <lineage>
        <taxon>Bacteria</taxon>
        <taxon>Bacillati</taxon>
        <taxon>Actinomycetota</taxon>
        <taxon>Actinomycetes</taxon>
        <taxon>Micromonosporales</taxon>
        <taxon>Micromonosporaceae</taxon>
        <taxon>Catellatospora</taxon>
    </lineage>
</organism>
<gene>
    <name evidence="2" type="ORF">Cch02nite_39290</name>
</gene>